<keyword evidence="2" id="KW-1185">Reference proteome</keyword>
<gene>
    <name evidence="1" type="ORF">FWK35_00038040</name>
</gene>
<evidence type="ECO:0000313" key="1">
    <source>
        <dbReference type="EMBL" id="KAF0750784.1"/>
    </source>
</evidence>
<name>A0A6G0Y7M7_APHCR</name>
<organism evidence="1 2">
    <name type="scientific">Aphis craccivora</name>
    <name type="common">Cowpea aphid</name>
    <dbReference type="NCBI Taxonomy" id="307492"/>
    <lineage>
        <taxon>Eukaryota</taxon>
        <taxon>Metazoa</taxon>
        <taxon>Ecdysozoa</taxon>
        <taxon>Arthropoda</taxon>
        <taxon>Hexapoda</taxon>
        <taxon>Insecta</taxon>
        <taxon>Pterygota</taxon>
        <taxon>Neoptera</taxon>
        <taxon>Paraneoptera</taxon>
        <taxon>Hemiptera</taxon>
        <taxon>Sternorrhyncha</taxon>
        <taxon>Aphidomorpha</taxon>
        <taxon>Aphidoidea</taxon>
        <taxon>Aphididae</taxon>
        <taxon>Aphidini</taxon>
        <taxon>Aphis</taxon>
        <taxon>Aphis</taxon>
    </lineage>
</organism>
<dbReference type="EMBL" id="VUJU01005593">
    <property type="protein sequence ID" value="KAF0750784.1"/>
    <property type="molecule type" value="Genomic_DNA"/>
</dbReference>
<dbReference type="OrthoDB" id="6620304at2759"/>
<evidence type="ECO:0000313" key="2">
    <source>
        <dbReference type="Proteomes" id="UP000478052"/>
    </source>
</evidence>
<proteinExistence type="predicted"/>
<accession>A0A6G0Y7M7</accession>
<dbReference type="Proteomes" id="UP000478052">
    <property type="component" value="Unassembled WGS sequence"/>
</dbReference>
<dbReference type="InterPro" id="IPR012337">
    <property type="entry name" value="RNaseH-like_sf"/>
</dbReference>
<sequence length="59" mass="6862">LPEDLSFDDIAFMRYAPITSVDVERSFSAYKNLLTDNRQSFLFDNIKRALIVQCNSKDE</sequence>
<dbReference type="AlphaFoldDB" id="A0A6G0Y7M7"/>
<protein>
    <recommendedName>
        <fullName evidence="3">Dimer Tnp hAT domain-containing protein</fullName>
    </recommendedName>
</protein>
<evidence type="ECO:0008006" key="3">
    <source>
        <dbReference type="Google" id="ProtNLM"/>
    </source>
</evidence>
<reference evidence="1 2" key="1">
    <citation type="submission" date="2019-08" db="EMBL/GenBank/DDBJ databases">
        <title>Whole genome of Aphis craccivora.</title>
        <authorList>
            <person name="Voronova N.V."/>
            <person name="Shulinski R.S."/>
            <person name="Bandarenka Y.V."/>
            <person name="Zhorov D.G."/>
            <person name="Warner D."/>
        </authorList>
    </citation>
    <scope>NUCLEOTIDE SEQUENCE [LARGE SCALE GENOMIC DNA]</scope>
    <source>
        <strain evidence="1">180601</strain>
        <tissue evidence="1">Whole Body</tissue>
    </source>
</reference>
<feature type="non-terminal residue" evidence="1">
    <location>
        <position position="1"/>
    </location>
</feature>
<comment type="caution">
    <text evidence="1">The sequence shown here is derived from an EMBL/GenBank/DDBJ whole genome shotgun (WGS) entry which is preliminary data.</text>
</comment>
<dbReference type="SUPFAM" id="SSF53098">
    <property type="entry name" value="Ribonuclease H-like"/>
    <property type="match status" value="1"/>
</dbReference>